<keyword evidence="3" id="KW-1185">Reference proteome</keyword>
<feature type="transmembrane region" description="Helical" evidence="1">
    <location>
        <begin position="50"/>
        <end position="69"/>
    </location>
</feature>
<comment type="caution">
    <text evidence="2">The sequence shown here is derived from an EMBL/GenBank/DDBJ whole genome shotgun (WGS) entry which is preliminary data.</text>
</comment>
<accession>A0ABU4GMZ4</accession>
<protein>
    <recommendedName>
        <fullName evidence="4">ABC-2 transporter permease</fullName>
    </recommendedName>
</protein>
<feature type="transmembrane region" description="Helical" evidence="1">
    <location>
        <begin position="81"/>
        <end position="100"/>
    </location>
</feature>
<feature type="transmembrane region" description="Helical" evidence="1">
    <location>
        <begin position="211"/>
        <end position="229"/>
    </location>
</feature>
<evidence type="ECO:0008006" key="4">
    <source>
        <dbReference type="Google" id="ProtNLM"/>
    </source>
</evidence>
<dbReference type="EMBL" id="JAWONS010000240">
    <property type="protein sequence ID" value="MDW2798968.1"/>
    <property type="molecule type" value="Genomic_DNA"/>
</dbReference>
<keyword evidence="1" id="KW-0472">Membrane</keyword>
<evidence type="ECO:0000313" key="2">
    <source>
        <dbReference type="EMBL" id="MDW2798968.1"/>
    </source>
</evidence>
<dbReference type="Proteomes" id="UP001276854">
    <property type="component" value="Unassembled WGS sequence"/>
</dbReference>
<feature type="transmembrane region" description="Helical" evidence="1">
    <location>
        <begin position="121"/>
        <end position="144"/>
    </location>
</feature>
<sequence>MKGKLKKELKSAFQAPPPTGKEQFLNQLRYPKISYREFLLAQLSYIRKRIWIAFTLIILLGLLTALRLPMPQYWRTDGLNIWGISAALPFLAMITITEVYRSAAYKMVELEGGCRFSLPQIVMARISILGAVSAVVLILLLIFISRISAYSLLQTILYVISPYLVVCAVCLWLLNRTHASEGIYACAIAAGFVSVVSIFCESVVTVLYSDAYLNGWLTLVAGCLALIGFQMHKLVKQLEEKQWNLSLSE</sequence>
<feature type="transmembrane region" description="Helical" evidence="1">
    <location>
        <begin position="156"/>
        <end position="175"/>
    </location>
</feature>
<proteinExistence type="predicted"/>
<evidence type="ECO:0000313" key="3">
    <source>
        <dbReference type="Proteomes" id="UP001276854"/>
    </source>
</evidence>
<gene>
    <name evidence="2" type="ORF">RZO55_15440</name>
</gene>
<name>A0ABU4GMZ4_9CLOT</name>
<feature type="transmembrane region" description="Helical" evidence="1">
    <location>
        <begin position="182"/>
        <end position="199"/>
    </location>
</feature>
<evidence type="ECO:0000256" key="1">
    <source>
        <dbReference type="SAM" id="Phobius"/>
    </source>
</evidence>
<dbReference type="RefSeq" id="WP_318065164.1">
    <property type="nucleotide sequence ID" value="NZ_JAWONS010000240.1"/>
</dbReference>
<organism evidence="2 3">
    <name type="scientific">Clostridium boliviensis</name>
    <dbReference type="NCBI Taxonomy" id="318465"/>
    <lineage>
        <taxon>Bacteria</taxon>
        <taxon>Bacillati</taxon>
        <taxon>Bacillota</taxon>
        <taxon>Clostridia</taxon>
        <taxon>Eubacteriales</taxon>
        <taxon>Clostridiaceae</taxon>
        <taxon>Clostridium</taxon>
    </lineage>
</organism>
<reference evidence="2 3" key="1">
    <citation type="submission" date="2023-10" db="EMBL/GenBank/DDBJ databases">
        <title>A novel Glycoside Hydrolase 43-Like Enzyme from Clostrdium boliviensis is an Endo-xylanase, and a Candidate for Xylooligosaccharides Production from Different Xylan Substrates.</title>
        <authorList>
            <person name="Alvarez M.T."/>
            <person name="Rocabado-Villegas L.R."/>
            <person name="Salas-Veizaga D.M."/>
            <person name="Linares-Pasten J.A."/>
            <person name="Gudmundsdottir E.E."/>
            <person name="Hreggvidsson G.O."/>
            <person name="Adlercreutz P."/>
            <person name="Nordberg Karlsson E."/>
        </authorList>
    </citation>
    <scope>NUCLEOTIDE SEQUENCE [LARGE SCALE GENOMIC DNA]</scope>
    <source>
        <strain evidence="2 3">E-1</strain>
    </source>
</reference>
<keyword evidence="1" id="KW-1133">Transmembrane helix</keyword>
<keyword evidence="1" id="KW-0812">Transmembrane</keyword>